<dbReference type="OrthoDB" id="2160638at2759"/>
<evidence type="ECO:0000313" key="8">
    <source>
        <dbReference type="EMBL" id="CRG88941.1"/>
    </source>
</evidence>
<reference evidence="8 9" key="1">
    <citation type="submission" date="2015-04" db="EMBL/GenBank/DDBJ databases">
        <authorList>
            <person name="Syromyatnikov M.Y."/>
            <person name="Popov V.N."/>
        </authorList>
    </citation>
    <scope>NUCLEOTIDE SEQUENCE [LARGE SCALE GENOMIC DNA]</scope>
    <source>
        <strain evidence="8">WF-38-12</strain>
    </source>
</reference>
<dbReference type="InterPro" id="IPR013780">
    <property type="entry name" value="Glyco_hydro_b"/>
</dbReference>
<dbReference type="GO" id="GO:0016020">
    <property type="term" value="C:membrane"/>
    <property type="evidence" value="ECO:0007669"/>
    <property type="project" value="GOC"/>
</dbReference>
<evidence type="ECO:0000256" key="4">
    <source>
        <dbReference type="RuleBase" id="RU361188"/>
    </source>
</evidence>
<dbReference type="EMBL" id="CVMT01000005">
    <property type="protein sequence ID" value="CRG88941.1"/>
    <property type="molecule type" value="Genomic_DNA"/>
</dbReference>
<evidence type="ECO:0000256" key="3">
    <source>
        <dbReference type="ARBA" id="ARBA00022801"/>
    </source>
</evidence>
<feature type="signal peptide" evidence="5">
    <location>
        <begin position="1"/>
        <end position="22"/>
    </location>
</feature>
<dbReference type="PANTHER" id="PTHR11069">
    <property type="entry name" value="GLUCOSYLCERAMIDASE"/>
    <property type="match status" value="1"/>
</dbReference>
<feature type="chain" id="PRO_5006711453" evidence="5">
    <location>
        <begin position="23"/>
        <end position="486"/>
    </location>
</feature>
<dbReference type="InterPro" id="IPR033453">
    <property type="entry name" value="Glyco_hydro_30_TIM-barrel"/>
</dbReference>
<gene>
    <name evidence="8" type="ORF">PISL3812_05976</name>
</gene>
<evidence type="ECO:0000313" key="9">
    <source>
        <dbReference type="Proteomes" id="UP000054383"/>
    </source>
</evidence>
<dbReference type="PANTHER" id="PTHR11069:SF23">
    <property type="entry name" value="LYSOSOMAL ACID GLUCOSYLCERAMIDASE"/>
    <property type="match status" value="1"/>
</dbReference>
<evidence type="ECO:0000256" key="1">
    <source>
        <dbReference type="ARBA" id="ARBA00005382"/>
    </source>
</evidence>
<dbReference type="OMA" id="PIMGDWF"/>
<dbReference type="Gene3D" id="2.60.40.1180">
    <property type="entry name" value="Golgi alpha-mannosidase II"/>
    <property type="match status" value="1"/>
</dbReference>
<protein>
    <submittedName>
        <fullName evidence="8">Glucosylceramidase</fullName>
    </submittedName>
</protein>
<evidence type="ECO:0000259" key="6">
    <source>
        <dbReference type="Pfam" id="PF02055"/>
    </source>
</evidence>
<dbReference type="Proteomes" id="UP000054383">
    <property type="component" value="Unassembled WGS sequence"/>
</dbReference>
<keyword evidence="9" id="KW-1185">Reference proteome</keyword>
<evidence type="ECO:0000259" key="7">
    <source>
        <dbReference type="Pfam" id="PF17189"/>
    </source>
</evidence>
<dbReference type="InterPro" id="IPR033452">
    <property type="entry name" value="GH30_C"/>
</dbReference>
<feature type="domain" description="Glycosyl hydrolase family 30 TIM-barrel" evidence="6">
    <location>
        <begin position="81"/>
        <end position="413"/>
    </location>
</feature>
<dbReference type="InterPro" id="IPR017853">
    <property type="entry name" value="GH"/>
</dbReference>
<dbReference type="AlphaFoldDB" id="A0A0U1M1S1"/>
<dbReference type="SUPFAM" id="SSF51445">
    <property type="entry name" value="(Trans)glycosidases"/>
    <property type="match status" value="1"/>
</dbReference>
<organism evidence="8 9">
    <name type="scientific">Talaromyces islandicus</name>
    <name type="common">Penicillium islandicum</name>
    <dbReference type="NCBI Taxonomy" id="28573"/>
    <lineage>
        <taxon>Eukaryota</taxon>
        <taxon>Fungi</taxon>
        <taxon>Dikarya</taxon>
        <taxon>Ascomycota</taxon>
        <taxon>Pezizomycotina</taxon>
        <taxon>Eurotiomycetes</taxon>
        <taxon>Eurotiomycetidae</taxon>
        <taxon>Eurotiales</taxon>
        <taxon>Trichocomaceae</taxon>
        <taxon>Talaromyces</taxon>
        <taxon>Talaromyces sect. Islandici</taxon>
    </lineage>
</organism>
<accession>A0A0U1M1S1</accession>
<sequence length="486" mass="52255">MLLQTLKLASLVAVGLPVSIHARAVSKRSVSAAQAWVSSNDGTYQLDDYTAPTQGSSATSSSTSTWKLTVDDTSSGHKQTIDGFGAAVTDATVTVFSELSSAQQAAVLNDLFTDTTHDGASFSLMRHTIASSDLSTSVYTYDDAKSADTDLSSWSLTDAGNNMVSWISKFASASGSMKLVGSCWSPPGWMKLNGVTSGTTVNNNLDPQYADSYADYFVKYIKAFADGGVTVDAISIQNEPLNSKSGYPTMYVSADNSTSLIQNHVGPALKSANLDTEIWAYDHNTDVPSYPQAVLDGASSYVSTVAWHCYASNNNWSVLTEFHNTNPDVQQYMTECWTSETNSWYSTIDFTMGPLQNWASGVIAWTLGTDTNDSPHLDGGCSACRGIVTVDTNAGTYSKTADYYYLAQFSRFLPRGSIALDTSGSYDYGSGNKIEAQAFVQPDGTRVVVIQNGFDNEVDLTISFNSGETWTGPLYSQSLTTWLLPS</sequence>
<proteinExistence type="inferred from homology"/>
<evidence type="ECO:0000256" key="5">
    <source>
        <dbReference type="SAM" id="SignalP"/>
    </source>
</evidence>
<dbReference type="InterPro" id="IPR001139">
    <property type="entry name" value="Glyco_hydro_30"/>
</dbReference>
<keyword evidence="3 4" id="KW-0378">Hydrolase</keyword>
<dbReference type="Gene3D" id="3.20.20.80">
    <property type="entry name" value="Glycosidases"/>
    <property type="match status" value="1"/>
</dbReference>
<keyword evidence="2 5" id="KW-0732">Signal</keyword>
<keyword evidence="4" id="KW-0326">Glycosidase</keyword>
<dbReference type="GO" id="GO:0004348">
    <property type="term" value="F:glucosylceramidase activity"/>
    <property type="evidence" value="ECO:0007669"/>
    <property type="project" value="InterPro"/>
</dbReference>
<feature type="domain" description="Glycosyl hydrolase family 30 beta sandwich" evidence="7">
    <location>
        <begin position="419"/>
        <end position="478"/>
    </location>
</feature>
<dbReference type="Pfam" id="PF02055">
    <property type="entry name" value="Glyco_hydro_30"/>
    <property type="match status" value="1"/>
</dbReference>
<dbReference type="STRING" id="28573.A0A0U1M1S1"/>
<dbReference type="Pfam" id="PF17189">
    <property type="entry name" value="Glyco_hydro_30C"/>
    <property type="match status" value="1"/>
</dbReference>
<name>A0A0U1M1S1_TALIS</name>
<evidence type="ECO:0000256" key="2">
    <source>
        <dbReference type="ARBA" id="ARBA00022729"/>
    </source>
</evidence>
<comment type="similarity">
    <text evidence="1 4">Belongs to the glycosyl hydrolase 30 family.</text>
</comment>
<dbReference type="GO" id="GO:0006680">
    <property type="term" value="P:glucosylceramide catabolic process"/>
    <property type="evidence" value="ECO:0007669"/>
    <property type="project" value="TreeGrafter"/>
</dbReference>